<evidence type="ECO:0000256" key="11">
    <source>
        <dbReference type="HAMAP-Rule" id="MF_00392"/>
    </source>
</evidence>
<protein>
    <recommendedName>
        <fullName evidence="4 11">Lipid-A-disaccharide synthase</fullName>
        <ecNumber evidence="3 11">2.4.1.182</ecNumber>
    </recommendedName>
</protein>
<dbReference type="GO" id="GO:0016020">
    <property type="term" value="C:membrane"/>
    <property type="evidence" value="ECO:0007669"/>
    <property type="project" value="GOC"/>
</dbReference>
<dbReference type="GO" id="GO:0008915">
    <property type="term" value="F:lipid-A-disaccharide synthase activity"/>
    <property type="evidence" value="ECO:0007669"/>
    <property type="project" value="UniProtKB-UniRule"/>
</dbReference>
<keyword evidence="13" id="KW-1185">Reference proteome</keyword>
<keyword evidence="8 11" id="KW-0808">Transferase</keyword>
<keyword evidence="5 11" id="KW-0444">Lipid biosynthesis</keyword>
<dbReference type="RefSeq" id="WP_183265533.1">
    <property type="nucleotide sequence ID" value="NZ_JACHFJ010000002.1"/>
</dbReference>
<evidence type="ECO:0000256" key="1">
    <source>
        <dbReference type="ARBA" id="ARBA00002056"/>
    </source>
</evidence>
<evidence type="ECO:0000256" key="6">
    <source>
        <dbReference type="ARBA" id="ARBA00022556"/>
    </source>
</evidence>
<dbReference type="HAMAP" id="MF_00392">
    <property type="entry name" value="LpxB"/>
    <property type="match status" value="1"/>
</dbReference>
<comment type="function">
    <text evidence="1 11">Condensation of UDP-2,3-diacylglucosamine and 2,3-diacylglucosamine-1-phosphate to form lipid A disaccharide, a precursor of lipid A, a phosphorylated glycolipid that anchors the lipopolysaccharide to the outer membrane of the cell.</text>
</comment>
<dbReference type="Gene3D" id="3.40.50.2000">
    <property type="entry name" value="Glycogen Phosphorylase B"/>
    <property type="match status" value="1"/>
</dbReference>
<dbReference type="Pfam" id="PF02684">
    <property type="entry name" value="LpxB"/>
    <property type="match status" value="1"/>
</dbReference>
<proteinExistence type="inferred from homology"/>
<dbReference type="NCBIfam" id="TIGR00215">
    <property type="entry name" value="lpxB"/>
    <property type="match status" value="1"/>
</dbReference>
<keyword evidence="7 11" id="KW-0328">Glycosyltransferase</keyword>
<sequence length="379" mass="41011">MTRIFIIAGEASGDVLGYRLMTALRELRPDTQFSGIGGARMEEAGLTSLFPMQELALMGLAEILPRVLHLKKRLAQTVEAIRAEKPDIVLTIDSPGFTLRVLKAIGAGGPKRVHYVAPQVWAWRQERVKHFPGLWDELLCLLPFEPEFFAPHGLHPVFTGHPVLESGADKGDAARFFARHSLAPDAVPIVLMPGSRVTETKRLLPVFRETLALLEPQIHGLRPVVAAVAGVAEHVASHTEDWPVRPIIVRDVAERYDAFAAAKAALTKSGTSTLELAMAGVPMAVTYRVNPISAFLGRRLIKVPHVAMINLLAQRALVPELLQEDCRAEKLAATLSHLLRDEQAAAAQRAGYAEALATLRAPEGAPSSAAAKAILAVLG</sequence>
<dbReference type="GO" id="GO:0005543">
    <property type="term" value="F:phospholipid binding"/>
    <property type="evidence" value="ECO:0007669"/>
    <property type="project" value="TreeGrafter"/>
</dbReference>
<dbReference type="UniPathway" id="UPA00973"/>
<dbReference type="EMBL" id="JACHFJ010000002">
    <property type="protein sequence ID" value="MBB5372514.1"/>
    <property type="molecule type" value="Genomic_DNA"/>
</dbReference>
<comment type="caution">
    <text evidence="12">The sequence shown here is derived from an EMBL/GenBank/DDBJ whole genome shotgun (WGS) entry which is preliminary data.</text>
</comment>
<keyword evidence="6 11" id="KW-0441">Lipid A biosynthesis</keyword>
<accession>A0A840VAB8</accession>
<keyword evidence="9 11" id="KW-0443">Lipid metabolism</keyword>
<reference evidence="12 13" key="1">
    <citation type="submission" date="2020-08" db="EMBL/GenBank/DDBJ databases">
        <title>Genomic Encyclopedia of Type Strains, Phase IV (KMG-IV): sequencing the most valuable type-strain genomes for metagenomic binning, comparative biology and taxonomic classification.</title>
        <authorList>
            <person name="Goeker M."/>
        </authorList>
    </citation>
    <scope>NUCLEOTIDE SEQUENCE [LARGE SCALE GENOMIC DNA]</scope>
    <source>
        <strain evidence="12 13">DSM 27026</strain>
    </source>
</reference>
<evidence type="ECO:0000256" key="10">
    <source>
        <dbReference type="ARBA" id="ARBA00048975"/>
    </source>
</evidence>
<evidence type="ECO:0000313" key="13">
    <source>
        <dbReference type="Proteomes" id="UP000553706"/>
    </source>
</evidence>
<dbReference type="SUPFAM" id="SSF53756">
    <property type="entry name" value="UDP-Glycosyltransferase/glycogen phosphorylase"/>
    <property type="match status" value="1"/>
</dbReference>
<evidence type="ECO:0000256" key="9">
    <source>
        <dbReference type="ARBA" id="ARBA00023098"/>
    </source>
</evidence>
<evidence type="ECO:0000256" key="4">
    <source>
        <dbReference type="ARBA" id="ARBA00020902"/>
    </source>
</evidence>
<evidence type="ECO:0000256" key="8">
    <source>
        <dbReference type="ARBA" id="ARBA00022679"/>
    </source>
</evidence>
<name>A0A840VAB8_9PROT</name>
<comment type="similarity">
    <text evidence="2 11">Belongs to the LpxB family.</text>
</comment>
<evidence type="ECO:0000256" key="3">
    <source>
        <dbReference type="ARBA" id="ARBA00012687"/>
    </source>
</evidence>
<evidence type="ECO:0000256" key="2">
    <source>
        <dbReference type="ARBA" id="ARBA00007868"/>
    </source>
</evidence>
<evidence type="ECO:0000256" key="5">
    <source>
        <dbReference type="ARBA" id="ARBA00022516"/>
    </source>
</evidence>
<dbReference type="InterPro" id="IPR003835">
    <property type="entry name" value="Glyco_trans_19"/>
</dbReference>
<dbReference type="AlphaFoldDB" id="A0A840VAB8"/>
<organism evidence="12 13">
    <name type="scientific">Acidocella aromatica</name>
    <dbReference type="NCBI Taxonomy" id="1303579"/>
    <lineage>
        <taxon>Bacteria</taxon>
        <taxon>Pseudomonadati</taxon>
        <taxon>Pseudomonadota</taxon>
        <taxon>Alphaproteobacteria</taxon>
        <taxon>Acetobacterales</taxon>
        <taxon>Acidocellaceae</taxon>
        <taxon>Acidocella</taxon>
    </lineage>
</organism>
<dbReference type="PANTHER" id="PTHR30372:SF4">
    <property type="entry name" value="LIPID-A-DISACCHARIDE SYNTHASE, MITOCHONDRIAL-RELATED"/>
    <property type="match status" value="1"/>
</dbReference>
<dbReference type="Proteomes" id="UP000553706">
    <property type="component" value="Unassembled WGS sequence"/>
</dbReference>
<gene>
    <name evidence="11" type="primary">lpxB</name>
    <name evidence="12" type="ORF">HNP71_000752</name>
</gene>
<dbReference type="GO" id="GO:0009245">
    <property type="term" value="P:lipid A biosynthetic process"/>
    <property type="evidence" value="ECO:0007669"/>
    <property type="project" value="UniProtKB-UniRule"/>
</dbReference>
<evidence type="ECO:0000313" key="12">
    <source>
        <dbReference type="EMBL" id="MBB5372514.1"/>
    </source>
</evidence>
<evidence type="ECO:0000256" key="7">
    <source>
        <dbReference type="ARBA" id="ARBA00022676"/>
    </source>
</evidence>
<comment type="catalytic activity">
    <reaction evidence="10 11">
        <text>a lipid X + a UDP-2-N,3-O-bis[(3R)-3-hydroxyacyl]-alpha-D-glucosamine = a lipid A disaccharide + UDP + H(+)</text>
        <dbReference type="Rhea" id="RHEA:67828"/>
        <dbReference type="ChEBI" id="CHEBI:15378"/>
        <dbReference type="ChEBI" id="CHEBI:58223"/>
        <dbReference type="ChEBI" id="CHEBI:137748"/>
        <dbReference type="ChEBI" id="CHEBI:176338"/>
        <dbReference type="ChEBI" id="CHEBI:176343"/>
        <dbReference type="EC" id="2.4.1.182"/>
    </reaction>
</comment>
<comment type="pathway">
    <text evidence="11">Bacterial outer membrane biogenesis; LPS lipid A biosynthesis.</text>
</comment>
<dbReference type="PANTHER" id="PTHR30372">
    <property type="entry name" value="LIPID-A-DISACCHARIDE SYNTHASE"/>
    <property type="match status" value="1"/>
</dbReference>
<dbReference type="EC" id="2.4.1.182" evidence="3 11"/>